<feature type="transmembrane region" description="Helical" evidence="1">
    <location>
        <begin position="242"/>
        <end position="261"/>
    </location>
</feature>
<organism evidence="2 3">
    <name type="scientific">Frondihabitans cladoniiphilus</name>
    <dbReference type="NCBI Taxonomy" id="715785"/>
    <lineage>
        <taxon>Bacteria</taxon>
        <taxon>Bacillati</taxon>
        <taxon>Actinomycetota</taxon>
        <taxon>Actinomycetes</taxon>
        <taxon>Micrococcales</taxon>
        <taxon>Microbacteriaceae</taxon>
        <taxon>Frondihabitans</taxon>
    </lineage>
</organism>
<accession>A0ABP8VZI3</accession>
<keyword evidence="1" id="KW-1133">Transmembrane helix</keyword>
<evidence type="ECO:0000313" key="2">
    <source>
        <dbReference type="EMBL" id="GAA4675165.1"/>
    </source>
</evidence>
<keyword evidence="1" id="KW-0812">Transmembrane</keyword>
<keyword evidence="1" id="KW-0472">Membrane</keyword>
<keyword evidence="3" id="KW-1185">Reference proteome</keyword>
<evidence type="ECO:0000313" key="3">
    <source>
        <dbReference type="Proteomes" id="UP001501295"/>
    </source>
</evidence>
<feature type="transmembrane region" description="Helical" evidence="1">
    <location>
        <begin position="320"/>
        <end position="342"/>
    </location>
</feature>
<evidence type="ECO:0008006" key="4">
    <source>
        <dbReference type="Google" id="ProtNLM"/>
    </source>
</evidence>
<comment type="caution">
    <text evidence="2">The sequence shown here is derived from an EMBL/GenBank/DDBJ whole genome shotgun (WGS) entry which is preliminary data.</text>
</comment>
<dbReference type="EMBL" id="BAABLM010000003">
    <property type="protein sequence ID" value="GAA4675165.1"/>
    <property type="molecule type" value="Genomic_DNA"/>
</dbReference>
<reference evidence="3" key="1">
    <citation type="journal article" date="2019" name="Int. J. Syst. Evol. Microbiol.">
        <title>The Global Catalogue of Microorganisms (GCM) 10K type strain sequencing project: providing services to taxonomists for standard genome sequencing and annotation.</title>
        <authorList>
            <consortium name="The Broad Institute Genomics Platform"/>
            <consortium name="The Broad Institute Genome Sequencing Center for Infectious Disease"/>
            <person name="Wu L."/>
            <person name="Ma J."/>
        </authorList>
    </citation>
    <scope>NUCLEOTIDE SEQUENCE [LARGE SCALE GENOMIC DNA]</scope>
    <source>
        <strain evidence="3">JCM 18956</strain>
    </source>
</reference>
<feature type="transmembrane region" description="Helical" evidence="1">
    <location>
        <begin position="281"/>
        <end position="308"/>
    </location>
</feature>
<evidence type="ECO:0000256" key="1">
    <source>
        <dbReference type="SAM" id="Phobius"/>
    </source>
</evidence>
<dbReference type="Proteomes" id="UP001501295">
    <property type="component" value="Unassembled WGS sequence"/>
</dbReference>
<dbReference type="RefSeq" id="WP_345375668.1">
    <property type="nucleotide sequence ID" value="NZ_BAABLM010000003.1"/>
</dbReference>
<feature type="transmembrane region" description="Helical" evidence="1">
    <location>
        <begin position="21"/>
        <end position="41"/>
    </location>
</feature>
<gene>
    <name evidence="2" type="ORF">GCM10025780_19600</name>
</gene>
<sequence length="354" mass="37058">MSWRAAIGEGLRDIASGASRPLLFAILFAVTAGGAATWGAVDTTSAVLAADAYVEAGAATFVETSPGRIDGRACDSLVDLASVRAAGAVRESPDGLVAEALPRTRIPLFTATQGFSDVIGFSAPLSLGVVVSTEVASILGATPGATVATMNGPTTVAGVYDYPDDGREAGLAYAAVEAASSIEERYDACWMTVWPEDETAVAALSRTVISADEASAERPTLRQLNSTKGDRFVDHRTTSRPLVGGLAWAAATLSGFGFVWFRRLVVSADRHAGMGRRAQILSLGVQAGIWSLSGSALSFVAVICVTRVSEQNRDPTVWNALVVLLIAMIGAQLGTAAGVATVRERHFFRYFKER</sequence>
<protein>
    <recommendedName>
        <fullName evidence="4">ABC transporter permease</fullName>
    </recommendedName>
</protein>
<proteinExistence type="predicted"/>
<name>A0ABP8VZI3_9MICO</name>